<keyword evidence="2" id="KW-1185">Reference proteome</keyword>
<name>A9CUL5_9FLAO</name>
<sequence length="357" mass="42095">FIEDIENLENNPLNISFGDVLNVLNSYKIATYDLEDLYFIFAIKSYYTIELTSLYSKYKNGAEKLIGTDIYPRNAKITYNLKHNNFWTFEFDNISDSKISVNELVATFVISMRKDIERTNDEVIYEYQAVRKNNQIIFSLLGFIRNIFFYQTHFKRVFGEETKSNFNFENPIIPFFSVDLLEVILNDLIFNKVKFSSSYRFDEIIYRQIIGKIQKKLSEVDKTLATKEVSLEEKFSQHPFIKAITEEFENSFSEKINLLHPSATDLESESVQDSQKEDLLKRLAKHNLNYYKGRYFSGREFSPQGAKRAMNNLAKDFKDFPSEQNYLWKLRGLMDRNILEALKRIEEFLRKLANGQS</sequence>
<dbReference type="RefSeq" id="WP_007093751.1">
    <property type="nucleotide sequence ID" value="NZ_DS544873.1"/>
</dbReference>
<gene>
    <name evidence="1" type="ORF">KAOT1_05912</name>
</gene>
<dbReference type="STRING" id="391587.KAOT1_05912"/>
<evidence type="ECO:0000313" key="2">
    <source>
        <dbReference type="Proteomes" id="UP000002945"/>
    </source>
</evidence>
<dbReference type="Proteomes" id="UP000002945">
    <property type="component" value="Unassembled WGS sequence"/>
</dbReference>
<dbReference type="HOGENOM" id="CLU_775045_0_0_10"/>
<proteinExistence type="predicted"/>
<dbReference type="AlphaFoldDB" id="A9CUL5"/>
<reference evidence="1 2" key="1">
    <citation type="journal article" date="2011" name="J. Bacteriol.">
        <title>Genome sequence of the algicidal bacterium Kordia algicida OT-1.</title>
        <authorList>
            <person name="Lee H.S."/>
            <person name="Kang S.G."/>
            <person name="Kwon K.K."/>
            <person name="Lee J.H."/>
            <person name="Kim S.J."/>
        </authorList>
    </citation>
    <scope>NUCLEOTIDE SEQUENCE [LARGE SCALE GENOMIC DNA]</scope>
    <source>
        <strain evidence="1 2">OT-1</strain>
    </source>
</reference>
<comment type="caution">
    <text evidence="1">The sequence shown here is derived from an EMBL/GenBank/DDBJ whole genome shotgun (WGS) entry which is preliminary data.</text>
</comment>
<accession>A9CUL5</accession>
<protein>
    <submittedName>
        <fullName evidence="1">Uncharacterized protein</fullName>
    </submittedName>
</protein>
<evidence type="ECO:0000313" key="1">
    <source>
        <dbReference type="EMBL" id="EDP94099.1"/>
    </source>
</evidence>
<feature type="non-terminal residue" evidence="1">
    <location>
        <position position="1"/>
    </location>
</feature>
<dbReference type="EMBL" id="ABIB01000031">
    <property type="protein sequence ID" value="EDP94099.1"/>
    <property type="molecule type" value="Genomic_DNA"/>
</dbReference>
<organism evidence="1 2">
    <name type="scientific">Kordia algicida OT-1</name>
    <dbReference type="NCBI Taxonomy" id="391587"/>
    <lineage>
        <taxon>Bacteria</taxon>
        <taxon>Pseudomonadati</taxon>
        <taxon>Bacteroidota</taxon>
        <taxon>Flavobacteriia</taxon>
        <taxon>Flavobacteriales</taxon>
        <taxon>Flavobacteriaceae</taxon>
        <taxon>Kordia</taxon>
    </lineage>
</organism>